<dbReference type="Pfam" id="PF00067">
    <property type="entry name" value="p450"/>
    <property type="match status" value="1"/>
</dbReference>
<dbReference type="GO" id="GO:0020037">
    <property type="term" value="F:heme binding"/>
    <property type="evidence" value="ECO:0007669"/>
    <property type="project" value="InterPro"/>
</dbReference>
<dbReference type="PRINTS" id="PR00385">
    <property type="entry name" value="P450"/>
</dbReference>
<dbReference type="GO" id="GO:0004497">
    <property type="term" value="F:monooxygenase activity"/>
    <property type="evidence" value="ECO:0007669"/>
    <property type="project" value="UniProtKB-KW"/>
</dbReference>
<dbReference type="InterPro" id="IPR050121">
    <property type="entry name" value="Cytochrome_P450_monoxygenase"/>
</dbReference>
<dbReference type="eggNOG" id="KOG0159">
    <property type="taxonomic scope" value="Eukaryota"/>
</dbReference>
<feature type="binding site" description="axial binding residue" evidence="8">
    <location>
        <position position="357"/>
    </location>
    <ligand>
        <name>heme</name>
        <dbReference type="ChEBI" id="CHEBI:30413"/>
    </ligand>
    <ligandPart>
        <name>Fe</name>
        <dbReference type="ChEBI" id="CHEBI:18248"/>
    </ligandPart>
</feature>
<dbReference type="SUPFAM" id="SSF48264">
    <property type="entry name" value="Cytochrome P450"/>
    <property type="match status" value="1"/>
</dbReference>
<dbReference type="PROSITE" id="PS00086">
    <property type="entry name" value="CYTOCHROME_P450"/>
    <property type="match status" value="1"/>
</dbReference>
<organism evidence="10 11">
    <name type="scientific">Coniosporium apollinis (strain CBS 100218)</name>
    <name type="common">Rock-inhabiting black yeast</name>
    <dbReference type="NCBI Taxonomy" id="1168221"/>
    <lineage>
        <taxon>Eukaryota</taxon>
        <taxon>Fungi</taxon>
        <taxon>Dikarya</taxon>
        <taxon>Ascomycota</taxon>
        <taxon>Pezizomycotina</taxon>
        <taxon>Dothideomycetes</taxon>
        <taxon>Dothideomycetes incertae sedis</taxon>
        <taxon>Coniosporium</taxon>
    </lineage>
</organism>
<keyword evidence="3 8" id="KW-0349">Heme</keyword>
<dbReference type="HOGENOM" id="CLU_001570_14_11_1"/>
<evidence type="ECO:0000256" key="5">
    <source>
        <dbReference type="ARBA" id="ARBA00023002"/>
    </source>
</evidence>
<evidence type="ECO:0000256" key="8">
    <source>
        <dbReference type="PIRSR" id="PIRSR602401-1"/>
    </source>
</evidence>
<protein>
    <recommendedName>
        <fullName evidence="12">Cytochrome P450 monooxygenase</fullName>
    </recommendedName>
</protein>
<dbReference type="InterPro" id="IPR001128">
    <property type="entry name" value="Cyt_P450"/>
</dbReference>
<dbReference type="OrthoDB" id="1470350at2759"/>
<dbReference type="STRING" id="1168221.R7Z430"/>
<dbReference type="CDD" id="cd11061">
    <property type="entry name" value="CYP67-like"/>
    <property type="match status" value="1"/>
</dbReference>
<dbReference type="RefSeq" id="XP_007783978.1">
    <property type="nucleotide sequence ID" value="XM_007785788.1"/>
</dbReference>
<dbReference type="PANTHER" id="PTHR24305">
    <property type="entry name" value="CYTOCHROME P450"/>
    <property type="match status" value="1"/>
</dbReference>
<dbReference type="Gene3D" id="1.10.630.10">
    <property type="entry name" value="Cytochrome P450"/>
    <property type="match status" value="1"/>
</dbReference>
<dbReference type="GeneID" id="19905230"/>
<proteinExistence type="inferred from homology"/>
<dbReference type="GO" id="GO:0005506">
    <property type="term" value="F:iron ion binding"/>
    <property type="evidence" value="ECO:0007669"/>
    <property type="project" value="InterPro"/>
</dbReference>
<evidence type="ECO:0000256" key="3">
    <source>
        <dbReference type="ARBA" id="ARBA00022617"/>
    </source>
</evidence>
<dbReference type="Proteomes" id="UP000016924">
    <property type="component" value="Unassembled WGS sequence"/>
</dbReference>
<evidence type="ECO:0000256" key="6">
    <source>
        <dbReference type="ARBA" id="ARBA00023004"/>
    </source>
</evidence>
<keyword evidence="7 9" id="KW-0503">Monooxygenase</keyword>
<dbReference type="AlphaFoldDB" id="R7Z430"/>
<dbReference type="InterPro" id="IPR002401">
    <property type="entry name" value="Cyt_P450_E_grp-I"/>
</dbReference>
<dbReference type="EMBL" id="JH767599">
    <property type="protein sequence ID" value="EON68661.1"/>
    <property type="molecule type" value="Genomic_DNA"/>
</dbReference>
<keyword evidence="6 8" id="KW-0408">Iron</keyword>
<comment type="similarity">
    <text evidence="2 9">Belongs to the cytochrome P450 family.</text>
</comment>
<gene>
    <name evidence="10" type="ORF">W97_07919</name>
</gene>
<comment type="cofactor">
    <cofactor evidence="1 8">
        <name>heme</name>
        <dbReference type="ChEBI" id="CHEBI:30413"/>
    </cofactor>
</comment>
<evidence type="ECO:0000256" key="7">
    <source>
        <dbReference type="ARBA" id="ARBA00023033"/>
    </source>
</evidence>
<evidence type="ECO:0008006" key="12">
    <source>
        <dbReference type="Google" id="ProtNLM"/>
    </source>
</evidence>
<evidence type="ECO:0000256" key="9">
    <source>
        <dbReference type="RuleBase" id="RU000461"/>
    </source>
</evidence>
<evidence type="ECO:0000313" key="10">
    <source>
        <dbReference type="EMBL" id="EON68661.1"/>
    </source>
</evidence>
<evidence type="ECO:0000313" key="11">
    <source>
        <dbReference type="Proteomes" id="UP000016924"/>
    </source>
</evidence>
<evidence type="ECO:0000256" key="1">
    <source>
        <dbReference type="ARBA" id="ARBA00001971"/>
    </source>
</evidence>
<reference evidence="11" key="1">
    <citation type="submission" date="2012-06" db="EMBL/GenBank/DDBJ databases">
        <title>The genome sequence of Coniosporium apollinis CBS 100218.</title>
        <authorList>
            <consortium name="The Broad Institute Genome Sequencing Platform"/>
            <person name="Cuomo C."/>
            <person name="Gorbushina A."/>
            <person name="Noack S."/>
            <person name="Walker B."/>
            <person name="Young S.K."/>
            <person name="Zeng Q."/>
            <person name="Gargeya S."/>
            <person name="Fitzgerald M."/>
            <person name="Haas B."/>
            <person name="Abouelleil A."/>
            <person name="Alvarado L."/>
            <person name="Arachchi H.M."/>
            <person name="Berlin A.M."/>
            <person name="Chapman S.B."/>
            <person name="Goldberg J."/>
            <person name="Griggs A."/>
            <person name="Gujja S."/>
            <person name="Hansen M."/>
            <person name="Howarth C."/>
            <person name="Imamovic A."/>
            <person name="Larimer J."/>
            <person name="McCowan C."/>
            <person name="Montmayeur A."/>
            <person name="Murphy C."/>
            <person name="Neiman D."/>
            <person name="Pearson M."/>
            <person name="Priest M."/>
            <person name="Roberts A."/>
            <person name="Saif S."/>
            <person name="Shea T."/>
            <person name="Sisk P."/>
            <person name="Sykes S."/>
            <person name="Wortman J."/>
            <person name="Nusbaum C."/>
            <person name="Birren B."/>
        </authorList>
    </citation>
    <scope>NUCLEOTIDE SEQUENCE [LARGE SCALE GENOMIC DNA]</scope>
    <source>
        <strain evidence="11">CBS 100218</strain>
    </source>
</reference>
<keyword evidence="4 8" id="KW-0479">Metal-binding</keyword>
<dbReference type="InterPro" id="IPR017972">
    <property type="entry name" value="Cyt_P450_CS"/>
</dbReference>
<sequence>MPRKDPFTVICLLSTRSMAMSVIDKAQHSRKRKLISQGLGDAALRTAEPKIQARIDVFLKQLAEVDYAAGQAFKAPASARSWGPKKNMSDACNFLTFDVFSDLLLGKSFGMLTSTLNRFIIRGVASSSKRAGIFLQMPWLTNLYADLILFPDTAVWRSQFFQTVVDISTERLAIKEGRQDIFQLIQDARDPETGAGMSMNELVSECTLLIVAGSDTSSTTLAAAFFYLAKNPHAHQRLADEICKTFRSLDDIQGGAELNGCAYLRASIDEALRLSPPVGGAPWREAQRGGANVDGHRVPAGYDAGVGTYAMHHSPQYYPRPFDYCPERWLGEGSWTPESVQKAKSAFHPFSLGPRGCPGKSLAYLEISLALERTLFLYDFRFANPDDANASEYVLTDHFTSAKDGPQLVFKKRVDA</sequence>
<keyword evidence="11" id="KW-1185">Reference proteome</keyword>
<dbReference type="GO" id="GO:0016705">
    <property type="term" value="F:oxidoreductase activity, acting on paired donors, with incorporation or reduction of molecular oxygen"/>
    <property type="evidence" value="ECO:0007669"/>
    <property type="project" value="InterPro"/>
</dbReference>
<evidence type="ECO:0000256" key="2">
    <source>
        <dbReference type="ARBA" id="ARBA00010617"/>
    </source>
</evidence>
<name>R7Z430_CONA1</name>
<dbReference type="OMA" id="HILWRFD"/>
<accession>R7Z430</accession>
<dbReference type="InterPro" id="IPR036396">
    <property type="entry name" value="Cyt_P450_sf"/>
</dbReference>
<dbReference type="PRINTS" id="PR00463">
    <property type="entry name" value="EP450I"/>
</dbReference>
<dbReference type="PANTHER" id="PTHR24305:SF237">
    <property type="entry name" value="CYTOCHROME P450 MONOOXYGENASE ATNE-RELATED"/>
    <property type="match status" value="1"/>
</dbReference>
<keyword evidence="5 9" id="KW-0560">Oxidoreductase</keyword>
<evidence type="ECO:0000256" key="4">
    <source>
        <dbReference type="ARBA" id="ARBA00022723"/>
    </source>
</evidence>